<dbReference type="InterPro" id="IPR043129">
    <property type="entry name" value="ATPase_NBD"/>
</dbReference>
<gene>
    <name evidence="3" type="ORF">VT50_0228055</name>
</gene>
<proteinExistence type="inferred from homology"/>
<feature type="region of interest" description="Disordered" evidence="2">
    <location>
        <begin position="1"/>
        <end position="28"/>
    </location>
</feature>
<dbReference type="CDD" id="cd23763">
    <property type="entry name" value="ASKHA_ATPase_ROK"/>
    <property type="match status" value="1"/>
</dbReference>
<organism evidence="3 4">
    <name type="scientific">Streptomyces antioxidans</name>
    <dbReference type="NCBI Taxonomy" id="1507734"/>
    <lineage>
        <taxon>Bacteria</taxon>
        <taxon>Bacillati</taxon>
        <taxon>Actinomycetota</taxon>
        <taxon>Actinomycetes</taxon>
        <taxon>Kitasatosporales</taxon>
        <taxon>Streptomycetaceae</taxon>
        <taxon>Streptomyces</taxon>
    </lineage>
</organism>
<keyword evidence="4" id="KW-1185">Reference proteome</keyword>
<dbReference type="EMBL" id="LAKD02000086">
    <property type="protein sequence ID" value="OPF73808.1"/>
    <property type="molecule type" value="Genomic_DNA"/>
</dbReference>
<feature type="compositionally biased region" description="Basic residues" evidence="2">
    <location>
        <begin position="9"/>
        <end position="21"/>
    </location>
</feature>
<evidence type="ECO:0000313" key="4">
    <source>
        <dbReference type="Proteomes" id="UP000033615"/>
    </source>
</evidence>
<evidence type="ECO:0000256" key="2">
    <source>
        <dbReference type="SAM" id="MobiDB-lite"/>
    </source>
</evidence>
<dbReference type="AlphaFoldDB" id="A0A1V4CYU5"/>
<dbReference type="OrthoDB" id="3605644at2"/>
<dbReference type="InterPro" id="IPR000600">
    <property type="entry name" value="ROK"/>
</dbReference>
<dbReference type="Pfam" id="PF00480">
    <property type="entry name" value="ROK"/>
    <property type="match status" value="1"/>
</dbReference>
<dbReference type="Proteomes" id="UP000033615">
    <property type="component" value="Unassembled WGS sequence"/>
</dbReference>
<comment type="similarity">
    <text evidence="1">Belongs to the ROK (NagC/XylR) family.</text>
</comment>
<evidence type="ECO:0000313" key="3">
    <source>
        <dbReference type="EMBL" id="OPF73808.1"/>
    </source>
</evidence>
<sequence>MAPPVTVAGHRRVGRQRRRKGPAPPILGWRDAPLAQRLHGAVGLPVVVESHTRALALAEYWFGAAVGVGNVLHLFVVTRRARTAGLGAAGRDLPHAHRLHPRSRCRLPRQGGHLVPDAPG</sequence>
<reference evidence="3" key="1">
    <citation type="submission" date="2016-12" db="EMBL/GenBank/DDBJ databases">
        <title>Genome sequence of Streptomyces antioxidans MUSC 164.</title>
        <authorList>
            <person name="Lee L.-H."/>
            <person name="Ser H.-L."/>
        </authorList>
    </citation>
    <scope>NUCLEOTIDE SEQUENCE [LARGE SCALE GENOMIC DNA]</scope>
    <source>
        <strain evidence="3">MUSC 164</strain>
    </source>
</reference>
<protein>
    <submittedName>
        <fullName evidence="3">Uncharacterized protein</fullName>
    </submittedName>
</protein>
<dbReference type="Gene3D" id="3.30.420.40">
    <property type="match status" value="1"/>
</dbReference>
<dbReference type="SUPFAM" id="SSF53067">
    <property type="entry name" value="Actin-like ATPase domain"/>
    <property type="match status" value="1"/>
</dbReference>
<comment type="caution">
    <text evidence="3">The sequence shown here is derived from an EMBL/GenBank/DDBJ whole genome shotgun (WGS) entry which is preliminary data.</text>
</comment>
<accession>A0A1V4CYU5</accession>
<evidence type="ECO:0000256" key="1">
    <source>
        <dbReference type="ARBA" id="ARBA00006479"/>
    </source>
</evidence>
<name>A0A1V4CYU5_9ACTN</name>